<accession>A0A7D6VM03</accession>
<dbReference type="Proteomes" id="UP000512286">
    <property type="component" value="Chromosome"/>
</dbReference>
<proteinExistence type="predicted"/>
<evidence type="ECO:0000313" key="1">
    <source>
        <dbReference type="EMBL" id="QLY77827.1"/>
    </source>
</evidence>
<protein>
    <submittedName>
        <fullName evidence="1">Uncharacterized protein</fullName>
    </submittedName>
</protein>
<dbReference type="AlphaFoldDB" id="A0A7D6VM03"/>
<sequence length="176" mass="20781">MKRKINVNYINERKLSKLITKNDRNILRIFDEEFHYCNGYIFAVCNYDHNDVISKLIKVGAIKDIKTFTPKESIDLKKMIEIDVPEYKAEMTSYYKELYVTGFARIFKINEKYYAFDQRCLDIFEHVEYRAAINSYNLFNLRLYGADNKLVGIILPIRDESLGFINLDIKGECDGK</sequence>
<evidence type="ECO:0000313" key="2">
    <source>
        <dbReference type="Proteomes" id="UP000512286"/>
    </source>
</evidence>
<dbReference type="EMBL" id="CP059378">
    <property type="protein sequence ID" value="QLY77827.1"/>
    <property type="molecule type" value="Genomic_DNA"/>
</dbReference>
<name>A0A7D6VM03_9CLOT</name>
<organism evidence="1 2">
    <name type="scientific">Clostridium intestinale</name>
    <dbReference type="NCBI Taxonomy" id="36845"/>
    <lineage>
        <taxon>Bacteria</taxon>
        <taxon>Bacillati</taxon>
        <taxon>Bacillota</taxon>
        <taxon>Clostridia</taxon>
        <taxon>Eubacteriales</taxon>
        <taxon>Clostridiaceae</taxon>
        <taxon>Clostridium</taxon>
    </lineage>
</organism>
<dbReference type="RefSeq" id="WP_181600321.1">
    <property type="nucleotide sequence ID" value="NZ_CP059378.1"/>
</dbReference>
<dbReference type="KEGG" id="cint:HZF06_11965"/>
<reference evidence="1 2" key="1">
    <citation type="submission" date="2020-07" db="EMBL/GenBank/DDBJ databases">
        <title>Electron transfer.</title>
        <authorList>
            <person name="Huang L."/>
            <person name="Liu X."/>
            <person name="Zhou S."/>
        </authorList>
    </citation>
    <scope>NUCLEOTIDE SEQUENCE [LARGE SCALE GENOMIC DNA]</scope>
    <source>
        <strain evidence="1 2">Lx1</strain>
    </source>
</reference>
<gene>
    <name evidence="1" type="ORF">HZF06_11965</name>
</gene>